<keyword evidence="2" id="KW-1133">Transmembrane helix</keyword>
<evidence type="ECO:0000313" key="4">
    <source>
        <dbReference type="Proteomes" id="UP001150259"/>
    </source>
</evidence>
<evidence type="ECO:0000256" key="2">
    <source>
        <dbReference type="SAM" id="Phobius"/>
    </source>
</evidence>
<gene>
    <name evidence="3" type="ORF">OO014_05010</name>
</gene>
<evidence type="ECO:0008006" key="5">
    <source>
        <dbReference type="Google" id="ProtNLM"/>
    </source>
</evidence>
<keyword evidence="2" id="KW-0812">Transmembrane</keyword>
<dbReference type="Proteomes" id="UP001150259">
    <property type="component" value="Unassembled WGS sequence"/>
</dbReference>
<dbReference type="EMBL" id="JAPFQL010000013">
    <property type="protein sequence ID" value="MDC5696608.1"/>
    <property type="molecule type" value="Genomic_DNA"/>
</dbReference>
<evidence type="ECO:0000313" key="3">
    <source>
        <dbReference type="EMBL" id="MDC5696608.1"/>
    </source>
</evidence>
<evidence type="ECO:0000256" key="1">
    <source>
        <dbReference type="SAM" id="MobiDB-lite"/>
    </source>
</evidence>
<keyword evidence="2" id="KW-0472">Membrane</keyword>
<feature type="compositionally biased region" description="Polar residues" evidence="1">
    <location>
        <begin position="80"/>
        <end position="89"/>
    </location>
</feature>
<reference evidence="3 4" key="1">
    <citation type="submission" date="2022-11" db="EMBL/GenBank/DDBJ databases">
        <title>Anaerobic phenanthrene biodegradation by a DNRA strain PheN6.</title>
        <authorList>
            <person name="Zhang Z."/>
        </authorList>
    </citation>
    <scope>NUCLEOTIDE SEQUENCE [LARGE SCALE GENOMIC DNA]</scope>
    <source>
        <strain evidence="3 4">PheN6</strain>
    </source>
</reference>
<organism evidence="3 4">
    <name type="scientific">Intrasporangium calvum</name>
    <dbReference type="NCBI Taxonomy" id="53358"/>
    <lineage>
        <taxon>Bacteria</taxon>
        <taxon>Bacillati</taxon>
        <taxon>Actinomycetota</taxon>
        <taxon>Actinomycetes</taxon>
        <taxon>Micrococcales</taxon>
        <taxon>Intrasporangiaceae</taxon>
        <taxon>Intrasporangium</taxon>
    </lineage>
</organism>
<feature type="region of interest" description="Disordered" evidence="1">
    <location>
        <begin position="60"/>
        <end position="91"/>
    </location>
</feature>
<proteinExistence type="predicted"/>
<dbReference type="RefSeq" id="WP_272461181.1">
    <property type="nucleotide sequence ID" value="NZ_JAPFQL010000013.1"/>
</dbReference>
<protein>
    <recommendedName>
        <fullName evidence="5">LPXTG cell wall anchor domain-containing protein</fullName>
    </recommendedName>
</protein>
<name>A0ABT5GED7_9MICO</name>
<keyword evidence="4" id="KW-1185">Reference proteome</keyword>
<accession>A0ABT5GED7</accession>
<comment type="caution">
    <text evidence="3">The sequence shown here is derived from an EMBL/GenBank/DDBJ whole genome shotgun (WGS) entry which is preliminary data.</text>
</comment>
<feature type="transmembrane region" description="Helical" evidence="2">
    <location>
        <begin position="21"/>
        <end position="42"/>
    </location>
</feature>
<sequence length="136" mass="13856">MGDNEPVTPGKKRMQQITVGILVGLVIVSLALTLVGGALAAAPEGASPAAKAVALAADEPSTTPSVPAIGSTGDPKPVTKTPQGTSTQVTDDEHVGGLIGYLVLMLGGVLLLVRTKRRERRERAAAGRSEAILSRP</sequence>
<feature type="transmembrane region" description="Helical" evidence="2">
    <location>
        <begin position="95"/>
        <end position="113"/>
    </location>
</feature>